<protein>
    <submittedName>
        <fullName evidence="9">Monosaccharide-transporting ATPase</fullName>
    </submittedName>
</protein>
<keyword evidence="7 8" id="KW-0472">Membrane</keyword>
<dbReference type="GO" id="GO:0005886">
    <property type="term" value="C:plasma membrane"/>
    <property type="evidence" value="ECO:0007669"/>
    <property type="project" value="UniProtKB-SubCell"/>
</dbReference>
<name>A0A081C3T0_VECG1</name>
<gene>
    <name evidence="9" type="ORF">U27_06212</name>
</gene>
<proteinExistence type="predicted"/>
<dbReference type="AlphaFoldDB" id="A0A081C3T0"/>
<organism evidence="9">
    <name type="scientific">Vecturithrix granuli</name>
    <dbReference type="NCBI Taxonomy" id="1499967"/>
    <lineage>
        <taxon>Bacteria</taxon>
        <taxon>Candidatus Moduliflexota</taxon>
        <taxon>Candidatus Vecturitrichia</taxon>
        <taxon>Candidatus Vecturitrichales</taxon>
        <taxon>Candidatus Vecturitrichaceae</taxon>
        <taxon>Candidatus Vecturithrix</taxon>
    </lineage>
</organism>
<dbReference type="CDD" id="cd06579">
    <property type="entry name" value="TM_PBP1_transp_AraH_like"/>
    <property type="match status" value="1"/>
</dbReference>
<keyword evidence="6 8" id="KW-1133">Transmembrane helix</keyword>
<feature type="transmembrane region" description="Helical" evidence="8">
    <location>
        <begin position="116"/>
        <end position="137"/>
    </location>
</feature>
<evidence type="ECO:0000256" key="7">
    <source>
        <dbReference type="ARBA" id="ARBA00023136"/>
    </source>
</evidence>
<feature type="transmembrane region" description="Helical" evidence="8">
    <location>
        <begin position="209"/>
        <end position="228"/>
    </location>
</feature>
<dbReference type="Proteomes" id="UP000030661">
    <property type="component" value="Unassembled WGS sequence"/>
</dbReference>
<evidence type="ECO:0000256" key="5">
    <source>
        <dbReference type="ARBA" id="ARBA00022692"/>
    </source>
</evidence>
<dbReference type="GO" id="GO:0022857">
    <property type="term" value="F:transmembrane transporter activity"/>
    <property type="evidence" value="ECO:0007669"/>
    <property type="project" value="InterPro"/>
</dbReference>
<evidence type="ECO:0000256" key="6">
    <source>
        <dbReference type="ARBA" id="ARBA00022989"/>
    </source>
</evidence>
<accession>A0A081C3T0</accession>
<dbReference type="PANTHER" id="PTHR32196">
    <property type="entry name" value="ABC TRANSPORTER PERMEASE PROTEIN YPHD-RELATED-RELATED"/>
    <property type="match status" value="1"/>
</dbReference>
<dbReference type="PANTHER" id="PTHR32196:SF21">
    <property type="entry name" value="ABC TRANSPORTER PERMEASE PROTEIN YPHD-RELATED"/>
    <property type="match status" value="1"/>
</dbReference>
<comment type="subcellular location">
    <subcellularLocation>
        <location evidence="1">Cell membrane</location>
        <topology evidence="1">Multi-pass membrane protein</topology>
    </subcellularLocation>
</comment>
<evidence type="ECO:0000256" key="4">
    <source>
        <dbReference type="ARBA" id="ARBA00022519"/>
    </source>
</evidence>
<feature type="transmembrane region" description="Helical" evidence="8">
    <location>
        <begin position="12"/>
        <end position="33"/>
    </location>
</feature>
<feature type="transmembrane region" description="Helical" evidence="8">
    <location>
        <begin position="288"/>
        <end position="304"/>
    </location>
</feature>
<keyword evidence="2" id="KW-0813">Transport</keyword>
<keyword evidence="3" id="KW-1003">Cell membrane</keyword>
<dbReference type="EMBL" id="DF820469">
    <property type="protein sequence ID" value="GAK59235.1"/>
    <property type="molecule type" value="Genomic_DNA"/>
</dbReference>
<dbReference type="HOGENOM" id="CLU_028880_2_2_0"/>
<evidence type="ECO:0000313" key="9">
    <source>
        <dbReference type="EMBL" id="GAK59235.1"/>
    </source>
</evidence>
<keyword evidence="5 8" id="KW-0812">Transmembrane</keyword>
<feature type="transmembrane region" description="Helical" evidence="8">
    <location>
        <begin position="249"/>
        <end position="276"/>
    </location>
</feature>
<feature type="transmembrane region" description="Helical" evidence="8">
    <location>
        <begin position="89"/>
        <end position="110"/>
    </location>
</feature>
<evidence type="ECO:0000256" key="8">
    <source>
        <dbReference type="SAM" id="Phobius"/>
    </source>
</evidence>
<dbReference type="Pfam" id="PF02653">
    <property type="entry name" value="BPD_transp_2"/>
    <property type="match status" value="1"/>
</dbReference>
<dbReference type="InterPro" id="IPR001851">
    <property type="entry name" value="ABC_transp_permease"/>
</dbReference>
<evidence type="ECO:0000256" key="3">
    <source>
        <dbReference type="ARBA" id="ARBA00022475"/>
    </source>
</evidence>
<dbReference type="STRING" id="1499967.U27_06212"/>
<feature type="transmembrane region" description="Helical" evidence="8">
    <location>
        <begin position="157"/>
        <end position="178"/>
    </location>
</feature>
<dbReference type="eggNOG" id="COG1172">
    <property type="taxonomic scope" value="Bacteria"/>
</dbReference>
<evidence type="ECO:0000256" key="1">
    <source>
        <dbReference type="ARBA" id="ARBA00004651"/>
    </source>
</evidence>
<evidence type="ECO:0000313" key="10">
    <source>
        <dbReference type="Proteomes" id="UP000030661"/>
    </source>
</evidence>
<keyword evidence="4" id="KW-0997">Cell inner membrane</keyword>
<reference evidence="9" key="1">
    <citation type="journal article" date="2015" name="PeerJ">
        <title>First genomic representation of candidate bacterial phylum KSB3 points to enhanced environmental sensing as a trigger of wastewater bulking.</title>
        <authorList>
            <person name="Sekiguchi Y."/>
            <person name="Ohashi A."/>
            <person name="Parks D.H."/>
            <person name="Yamauchi T."/>
            <person name="Tyson G.W."/>
            <person name="Hugenholtz P."/>
        </authorList>
    </citation>
    <scope>NUCLEOTIDE SEQUENCE [LARGE SCALE GENOMIC DNA]</scope>
</reference>
<evidence type="ECO:0000256" key="2">
    <source>
        <dbReference type="ARBA" id="ARBA00022448"/>
    </source>
</evidence>
<feature type="transmembrane region" description="Helical" evidence="8">
    <location>
        <begin position="53"/>
        <end position="77"/>
    </location>
</feature>
<keyword evidence="10" id="KW-1185">Reference proteome</keyword>
<sequence length="310" mass="32394">MKAKFALIMKQYGIFVGFLIIIVVLAILSDAFLTTRNLLNIVRQTSIHGIMAVGMTFVILTGGIDLSVGSVLALAGVLCADFEHKGIPVLLIVVLALLIGAFLGLLNGVVITKGRVTPFVVTLGMMSIARGFALIYAGGYPISGFGRSFRYIGSGHVLEIPVPILIFLLTLIIAAIVLRHTRLGRYTYAIGGNEETVKLSGINADLYKTAAYVISGAASALGAVVLIARLNAGEPIAGTGYELDVIASVVIGGTSLMGGRGGVWGTLIGALLIGTINNGMNLLGVSSYWQAVVKGLIIVGAVLLDRLREV</sequence>